<evidence type="ECO:0000313" key="1">
    <source>
        <dbReference type="EMBL" id="KYF59193.1"/>
    </source>
</evidence>
<proteinExistence type="predicted"/>
<comment type="caution">
    <text evidence="1">The sequence shown here is derived from an EMBL/GenBank/DDBJ whole genome shotgun (WGS) entry which is preliminary data.</text>
</comment>
<evidence type="ECO:0000313" key="2">
    <source>
        <dbReference type="Proteomes" id="UP000075420"/>
    </source>
</evidence>
<dbReference type="Proteomes" id="UP000075420">
    <property type="component" value="Unassembled WGS sequence"/>
</dbReference>
<dbReference type="EMBL" id="JELY01000489">
    <property type="protein sequence ID" value="KYF59193.1"/>
    <property type="molecule type" value="Genomic_DNA"/>
</dbReference>
<reference evidence="1 2" key="1">
    <citation type="submission" date="2014-02" db="EMBL/GenBank/DDBJ databases">
        <title>The small core and large imbalanced accessory genome model reveals a collaborative survival strategy of Sorangium cellulosum strains in nature.</title>
        <authorList>
            <person name="Han K."/>
            <person name="Peng R."/>
            <person name="Blom J."/>
            <person name="Li Y.-Z."/>
        </authorList>
    </citation>
    <scope>NUCLEOTIDE SEQUENCE [LARGE SCALE GENOMIC DNA]</scope>
    <source>
        <strain evidence="1 2">So0157-25</strain>
    </source>
</reference>
<sequence>MEGLTAQLREALGQTRVVSPRTIEAHAERALLEHRHFQEKLVMGELRLRALLSPPGGHVKVPVYWPEAVGKELPGFQRMQVRTIAALGMRTCTRRAQAALCELVRSQDEDLLQSVA</sequence>
<dbReference type="AlphaFoldDB" id="A0A150PUF1"/>
<protein>
    <submittedName>
        <fullName evidence="1">Uncharacterized protein</fullName>
    </submittedName>
</protein>
<organism evidence="1 2">
    <name type="scientific">Sorangium cellulosum</name>
    <name type="common">Polyangium cellulosum</name>
    <dbReference type="NCBI Taxonomy" id="56"/>
    <lineage>
        <taxon>Bacteria</taxon>
        <taxon>Pseudomonadati</taxon>
        <taxon>Myxococcota</taxon>
        <taxon>Polyangia</taxon>
        <taxon>Polyangiales</taxon>
        <taxon>Polyangiaceae</taxon>
        <taxon>Sorangium</taxon>
    </lineage>
</organism>
<gene>
    <name evidence="1" type="ORF">BE08_32895</name>
</gene>
<accession>A0A150PUF1</accession>
<name>A0A150PUF1_SORCE</name>